<proteinExistence type="predicted"/>
<dbReference type="EMBL" id="BMAV01025765">
    <property type="protein sequence ID" value="GFS44487.1"/>
    <property type="molecule type" value="Genomic_DNA"/>
</dbReference>
<accession>A0A8X6KF38</accession>
<comment type="caution">
    <text evidence="1">The sequence shown here is derived from an EMBL/GenBank/DDBJ whole genome shotgun (WGS) entry which is preliminary data.</text>
</comment>
<gene>
    <name evidence="1" type="ORF">TNIN_121581</name>
</gene>
<protein>
    <submittedName>
        <fullName evidence="1">Uncharacterized protein</fullName>
    </submittedName>
</protein>
<organism evidence="1 2">
    <name type="scientific">Trichonephila inaurata madagascariensis</name>
    <dbReference type="NCBI Taxonomy" id="2747483"/>
    <lineage>
        <taxon>Eukaryota</taxon>
        <taxon>Metazoa</taxon>
        <taxon>Ecdysozoa</taxon>
        <taxon>Arthropoda</taxon>
        <taxon>Chelicerata</taxon>
        <taxon>Arachnida</taxon>
        <taxon>Araneae</taxon>
        <taxon>Araneomorphae</taxon>
        <taxon>Entelegynae</taxon>
        <taxon>Araneoidea</taxon>
        <taxon>Nephilidae</taxon>
        <taxon>Trichonephila</taxon>
        <taxon>Trichonephila inaurata</taxon>
    </lineage>
</organism>
<dbReference type="Proteomes" id="UP000886998">
    <property type="component" value="Unassembled WGS sequence"/>
</dbReference>
<evidence type="ECO:0000313" key="1">
    <source>
        <dbReference type="EMBL" id="GFS44487.1"/>
    </source>
</evidence>
<reference evidence="1" key="1">
    <citation type="submission" date="2020-08" db="EMBL/GenBank/DDBJ databases">
        <title>Multicomponent nature underlies the extraordinary mechanical properties of spider dragline silk.</title>
        <authorList>
            <person name="Kono N."/>
            <person name="Nakamura H."/>
            <person name="Mori M."/>
            <person name="Yoshida Y."/>
            <person name="Ohtoshi R."/>
            <person name="Malay A.D."/>
            <person name="Moran D.A.P."/>
            <person name="Tomita M."/>
            <person name="Numata K."/>
            <person name="Arakawa K."/>
        </authorList>
    </citation>
    <scope>NUCLEOTIDE SEQUENCE</scope>
</reference>
<sequence>MYHRRQRRNDLVVSDSTSSRCTAWHTAQVKRTIQHFSPAFRVRGPAKSIPLTSNGVDSPTLSCGKLTVGVSVSGNVSLKHFLISLRTVLLPFITQIFSLNFDNRICTPA</sequence>
<evidence type="ECO:0000313" key="2">
    <source>
        <dbReference type="Proteomes" id="UP000886998"/>
    </source>
</evidence>
<name>A0A8X6KF38_9ARAC</name>
<dbReference type="AlphaFoldDB" id="A0A8X6KF38"/>
<keyword evidence="2" id="KW-1185">Reference proteome</keyword>